<accession>B2ZYH6</accession>
<proteinExistence type="predicted"/>
<name>B2ZYH6_9CAUD</name>
<evidence type="ECO:0000313" key="2">
    <source>
        <dbReference type="Proteomes" id="UP000001034"/>
    </source>
</evidence>
<dbReference type="KEGG" id="vg:6369839"/>
<evidence type="ECO:0000313" key="1">
    <source>
        <dbReference type="EMBL" id="BAG41703.1"/>
    </source>
</evidence>
<dbReference type="GeneID" id="6369839"/>
<organism evidence="1 2">
    <name type="scientific">Ralstonia phage phiRSL1</name>
    <dbReference type="NCBI Taxonomy" id="1980924"/>
    <lineage>
        <taxon>Viruses</taxon>
        <taxon>Duplodnaviria</taxon>
        <taxon>Heunggongvirae</taxon>
        <taxon>Uroviricota</taxon>
        <taxon>Caudoviricetes</taxon>
        <taxon>Mieseafarmvirus</taxon>
        <taxon>Mieseafarmvirus RSL1</taxon>
    </lineage>
</organism>
<dbReference type="EMBL" id="AB366653">
    <property type="protein sequence ID" value="BAG41703.1"/>
    <property type="molecule type" value="Genomic_DNA"/>
</dbReference>
<protein>
    <submittedName>
        <fullName evidence="1">Uncharacterized protein</fullName>
    </submittedName>
</protein>
<sequence length="127" mass="14576">MTMTDTDAVSERYAVNRVGELEYVISDLEQHPYATYAVMARQVDTGWANYQILIVELSPASSYYYSIFVREVWSNLLFTRDIERATNWIVSYITTLDIADPEELALQFGGLINNDPLPDFQVRATTH</sequence>
<keyword evidence="2" id="KW-1185">Reference proteome</keyword>
<dbReference type="Proteomes" id="UP000001034">
    <property type="component" value="Segment"/>
</dbReference>
<dbReference type="RefSeq" id="YP_001950133.1">
    <property type="nucleotide sequence ID" value="NC_010811.2"/>
</dbReference>
<reference evidence="1 2" key="1">
    <citation type="journal article" date="2010" name="Virology">
        <title>A jumbo phage infecting the phytopathogen Ralstonia solanacearum defines a new lineage of the Myoviridae family.</title>
        <authorList>
            <person name="Yamada T."/>
            <person name="Satoh S."/>
            <person name="Ishikawa H."/>
            <person name="Fujiwara A."/>
            <person name="Kawasaki T."/>
            <person name="Fujie M."/>
            <person name="Ogata H."/>
        </authorList>
    </citation>
    <scope>NUCLEOTIDE SEQUENCE [LARGE SCALE GENOMIC DNA]</scope>
</reference>